<dbReference type="InterPro" id="IPR036291">
    <property type="entry name" value="NAD(P)-bd_dom_sf"/>
</dbReference>
<evidence type="ECO:0000259" key="1">
    <source>
        <dbReference type="PROSITE" id="PS51186"/>
    </source>
</evidence>
<protein>
    <submittedName>
        <fullName evidence="2">GNAT family N-acetyltransferase</fullName>
    </submittedName>
</protein>
<dbReference type="Proteomes" id="UP000587462">
    <property type="component" value="Unassembled WGS sequence"/>
</dbReference>
<dbReference type="InterPro" id="IPR016181">
    <property type="entry name" value="Acyl_CoA_acyltransferase"/>
</dbReference>
<dbReference type="AlphaFoldDB" id="A0A7Y7B064"/>
<dbReference type="SUPFAM" id="SSF52210">
    <property type="entry name" value="Succinyl-CoA synthetase domains"/>
    <property type="match status" value="2"/>
</dbReference>
<dbReference type="Pfam" id="PF19045">
    <property type="entry name" value="Ligase_CoA_2"/>
    <property type="match status" value="1"/>
</dbReference>
<dbReference type="SUPFAM" id="SSF51735">
    <property type="entry name" value="NAD(P)-binding Rossmann-fold domains"/>
    <property type="match status" value="1"/>
</dbReference>
<dbReference type="Gene3D" id="3.30.470.20">
    <property type="entry name" value="ATP-grasp fold, B domain"/>
    <property type="match status" value="1"/>
</dbReference>
<dbReference type="PANTHER" id="PTHR42793">
    <property type="entry name" value="COA BINDING DOMAIN CONTAINING PROTEIN"/>
    <property type="match status" value="1"/>
</dbReference>
<evidence type="ECO:0000313" key="3">
    <source>
        <dbReference type="Proteomes" id="UP000587462"/>
    </source>
</evidence>
<dbReference type="SUPFAM" id="SSF55729">
    <property type="entry name" value="Acyl-CoA N-acyltransferases (Nat)"/>
    <property type="match status" value="1"/>
</dbReference>
<dbReference type="Pfam" id="PF13549">
    <property type="entry name" value="ATP-grasp_5"/>
    <property type="match status" value="1"/>
</dbReference>
<dbReference type="Gene3D" id="3.40.50.261">
    <property type="entry name" value="Succinyl-CoA synthetase domains"/>
    <property type="match status" value="2"/>
</dbReference>
<reference evidence="2 3" key="1">
    <citation type="submission" date="2020-04" db="EMBL/GenBank/DDBJ databases">
        <title>Draft Genome Sequence of Streptomyces morookaense DSM 40503, an 8-azaguanine-producing strain.</title>
        <authorList>
            <person name="Qi J."/>
            <person name="Gao J.-M."/>
        </authorList>
    </citation>
    <scope>NUCLEOTIDE SEQUENCE [LARGE SCALE GENOMIC DNA]</scope>
    <source>
        <strain evidence="2 3">DSM 40503</strain>
    </source>
</reference>
<feature type="domain" description="N-acetyltransferase" evidence="1">
    <location>
        <begin position="22"/>
        <end position="179"/>
    </location>
</feature>
<keyword evidence="2" id="KW-0808">Transferase</keyword>
<dbReference type="Gene3D" id="3.40.50.720">
    <property type="entry name" value="NAD(P)-binding Rossmann-like Domain"/>
    <property type="match status" value="1"/>
</dbReference>
<dbReference type="InterPro" id="IPR000182">
    <property type="entry name" value="GNAT_dom"/>
</dbReference>
<name>A0A7Y7B064_STRMO</name>
<dbReference type="Pfam" id="PF00583">
    <property type="entry name" value="Acetyltransf_1"/>
    <property type="match status" value="1"/>
</dbReference>
<dbReference type="InterPro" id="IPR016102">
    <property type="entry name" value="Succinyl-CoA_synth-like"/>
</dbReference>
<dbReference type="InterPro" id="IPR003781">
    <property type="entry name" value="CoA-bd"/>
</dbReference>
<dbReference type="Pfam" id="PF13607">
    <property type="entry name" value="Succ_CoA_lig"/>
    <property type="match status" value="1"/>
</dbReference>
<organism evidence="2 3">
    <name type="scientific">Streptomyces morookaense</name>
    <name type="common">Streptoverticillium morookaense</name>
    <dbReference type="NCBI Taxonomy" id="1970"/>
    <lineage>
        <taxon>Bacteria</taxon>
        <taxon>Bacillati</taxon>
        <taxon>Actinomycetota</taxon>
        <taxon>Actinomycetes</taxon>
        <taxon>Kitasatosporales</taxon>
        <taxon>Streptomycetaceae</taxon>
        <taxon>Streptomyces</taxon>
    </lineage>
</organism>
<sequence length="900" mass="93618">MKNTPDGSSPSVHALLADGTTVRVRQVLPEDHAAVLQMYERLSPESLRLRFFSAGSSRNGQRAADEVCTGGRPGERALLAEAGGGIAGLAEYHADPALPARAEVALAVADAWHGRGVGTLLLEHLVDAARSDGLEALTAEALSENYPVLRVFADLGLPLTRRFDGPEVHVTVRLSQDEGYLAALDTRGRTADVASMRPLLRPQSVAVIGAGRRPGSVGRAILRNLRAGGFTGRVHAVNPHAHVIEHIPCHAAVPDLPEAPELAVVAVPAAAVPSVAEECGRFGVRALLVVTSGLDAPQAAALRTACRRYGMRLAGPNCLGLANTEEGVRLDATFAARSPLPGTAGVAAQSGGVGIALLSGLSRLGIGVSSFVSLGDKYDVSGNDLLQWWESDGRTGLAVLHLESFGNPRAFSRTARRVGRRMPVLTVDAGRSEAGRRAAASHTAAAATPTMTRQALFAQAGIIATRSIGELLDAMALLHSQPLPGGNSVVVVTNAGGAGVLAADACSEAGLNVQPPEPRLAAELAAVLPDGAAVGNPVDATAAVSEQELRACLDRLAAHRDVDAVLGVFVPTALAAATGDDLTRALTHGPDRAPVTTAAVLLEQPTRVELLAAEGHGTVPAFSDPQDAARALAYAAGYAKWRARPQAEAAEPPDADTGGARAEVVSWLAGHPEGGWPDPAVCARILGHYGIPQIAWEWVHGEDAAVAAARRLAGPRGRVVLKAYWPGLVHKSAEGALRLGLQGDDEVRAAYRDLAGRFRDRLSGVVVQPQVSSVLELVAGVVQDEVFGPLVLFGQGGTATEVLADHAARLAPLTPYDVDDLLTAPRCARLLSGGPGIAPVDLGALEGLLLRLSRMACDLPQLVEADLNPVVACPDGVTALDARIRLAPRRAHDPYLRRLR</sequence>
<dbReference type="SUPFAM" id="SSF56059">
    <property type="entry name" value="Glutathione synthetase ATP-binding domain-like"/>
    <property type="match status" value="1"/>
</dbReference>
<gene>
    <name evidence="2" type="ORF">HG542_02580</name>
</gene>
<keyword evidence="3" id="KW-1185">Reference proteome</keyword>
<dbReference type="RefSeq" id="WP_171078333.1">
    <property type="nucleotide sequence ID" value="NZ_BNBU01000001.1"/>
</dbReference>
<dbReference type="EMBL" id="JABBXF010000004">
    <property type="protein sequence ID" value="NVK76542.1"/>
    <property type="molecule type" value="Genomic_DNA"/>
</dbReference>
<dbReference type="CDD" id="cd04301">
    <property type="entry name" value="NAT_SF"/>
    <property type="match status" value="1"/>
</dbReference>
<comment type="caution">
    <text evidence="2">The sequence shown here is derived from an EMBL/GenBank/DDBJ whole genome shotgun (WGS) entry which is preliminary data.</text>
</comment>
<dbReference type="Gene3D" id="3.40.630.30">
    <property type="match status" value="1"/>
</dbReference>
<dbReference type="Gene3D" id="3.30.1490.20">
    <property type="entry name" value="ATP-grasp fold, A domain"/>
    <property type="match status" value="1"/>
</dbReference>
<evidence type="ECO:0000313" key="2">
    <source>
        <dbReference type="EMBL" id="NVK76542.1"/>
    </source>
</evidence>
<dbReference type="InterPro" id="IPR043938">
    <property type="entry name" value="Ligase_CoA_dom"/>
</dbReference>
<dbReference type="GO" id="GO:0005524">
    <property type="term" value="F:ATP binding"/>
    <property type="evidence" value="ECO:0007669"/>
    <property type="project" value="InterPro"/>
</dbReference>
<dbReference type="InterPro" id="IPR013815">
    <property type="entry name" value="ATP_grasp_subdomain_1"/>
</dbReference>
<dbReference type="PANTHER" id="PTHR42793:SF1">
    <property type="entry name" value="PEPTIDYL-LYSINE N-ACETYLTRANSFERASE PATZ"/>
    <property type="match status" value="1"/>
</dbReference>
<dbReference type="GO" id="GO:0016747">
    <property type="term" value="F:acyltransferase activity, transferring groups other than amino-acyl groups"/>
    <property type="evidence" value="ECO:0007669"/>
    <property type="project" value="InterPro"/>
</dbReference>
<accession>A0A7Y7B064</accession>
<dbReference type="InterPro" id="IPR032875">
    <property type="entry name" value="Succ_CoA_lig_flav_dom"/>
</dbReference>
<dbReference type="SMART" id="SM00881">
    <property type="entry name" value="CoA_binding"/>
    <property type="match status" value="1"/>
</dbReference>
<dbReference type="PROSITE" id="PS51186">
    <property type="entry name" value="GNAT"/>
    <property type="match status" value="1"/>
</dbReference>
<dbReference type="Pfam" id="PF13380">
    <property type="entry name" value="CoA_binding_2"/>
    <property type="match status" value="1"/>
</dbReference>
<dbReference type="GO" id="GO:0043758">
    <property type="term" value="F:acetate-CoA ligase (ADP-forming) activity"/>
    <property type="evidence" value="ECO:0007669"/>
    <property type="project" value="InterPro"/>
</dbReference>
<proteinExistence type="predicted"/>